<keyword evidence="11 23" id="KW-1133">Transmembrane helix</keyword>
<dbReference type="GO" id="GO:0009055">
    <property type="term" value="F:electron transfer activity"/>
    <property type="evidence" value="ECO:0007669"/>
    <property type="project" value="InterPro"/>
</dbReference>
<feature type="binding site" description="covalent" evidence="21">
    <location>
        <position position="109"/>
    </location>
    <ligand>
        <name>heme c</name>
        <dbReference type="ChEBI" id="CHEBI:61717"/>
    </ligand>
</feature>
<organism evidence="24 25">
    <name type="scientific">Drosophila mauritiana</name>
    <name type="common">Fruit fly</name>
    <dbReference type="NCBI Taxonomy" id="7226"/>
    <lineage>
        <taxon>Eukaryota</taxon>
        <taxon>Metazoa</taxon>
        <taxon>Ecdysozoa</taxon>
        <taxon>Arthropoda</taxon>
        <taxon>Hexapoda</taxon>
        <taxon>Insecta</taxon>
        <taxon>Pterygota</taxon>
        <taxon>Neoptera</taxon>
        <taxon>Endopterygota</taxon>
        <taxon>Diptera</taxon>
        <taxon>Brachycera</taxon>
        <taxon>Muscomorpha</taxon>
        <taxon>Ephydroidea</taxon>
        <taxon>Drosophilidae</taxon>
        <taxon>Drosophila</taxon>
        <taxon>Sophophora</taxon>
    </lineage>
</organism>
<keyword evidence="24" id="KW-1185">Reference proteome</keyword>
<evidence type="ECO:0000256" key="11">
    <source>
        <dbReference type="ARBA" id="ARBA00022989"/>
    </source>
</evidence>
<dbReference type="RefSeq" id="XP_033165040.1">
    <property type="nucleotide sequence ID" value="XM_033309149.1"/>
</dbReference>
<name>A0A6P8KLR8_DROMA</name>
<keyword evidence="6" id="KW-0679">Respiratory chain</keyword>
<protein>
    <recommendedName>
        <fullName evidence="15">Cytochrome c1, heme protein, mitochondrial</fullName>
    </recommendedName>
    <alternativeName>
        <fullName evidence="18">Complex III subunit 4</fullName>
    </alternativeName>
    <alternativeName>
        <fullName evidence="17">Complex III subunit IV</fullName>
    </alternativeName>
    <alternativeName>
        <fullName evidence="16">Cytochrome b-c1 complex subunit 4</fullName>
    </alternativeName>
    <alternativeName>
        <fullName evidence="20">Ubiquinol-cytochrome-c reductase complex cytochrome c1 subunit</fullName>
    </alternativeName>
</protein>
<evidence type="ECO:0000256" key="2">
    <source>
        <dbReference type="ARBA" id="ARBA00004273"/>
    </source>
</evidence>
<dbReference type="PANTHER" id="PTHR10266">
    <property type="entry name" value="CYTOCHROME C1"/>
    <property type="match status" value="1"/>
</dbReference>
<evidence type="ECO:0000256" key="19">
    <source>
        <dbReference type="ARBA" id="ARBA00062753"/>
    </source>
</evidence>
<sequence length="344" mass="38189">MANKFRSLNSNLFQLARSSIQRTWVRPRTSFPGRGSGFSGNRKLLGALGALTGTAGLLIYALESSVDASSDCVHPAHQHWNHKGLLSALDKESVRRGYTVYKEVCSSCHSLQYMAYRNLVGVCMTEAEAKAEAEAITVRDGPNEEGEYYERPGKLSDHFPSPYANEEAARSANNGSYPPDLSYIVSARKGGEDYVFSLLTGYCDPPAGFALRDGLYFNPYFSGGAIAMGKVVDNEVVSFEDPNVPASAAQIAKDVCVFLKWTSEPETDERRLLLIKVTLISAFLIGISYYIKRFKWSTLKSRKIFFIPELEAQAKREAEEVAKAARKAKEQECNKCENQNEKKD</sequence>
<evidence type="ECO:0000256" key="8">
    <source>
        <dbReference type="ARBA" id="ARBA00022723"/>
    </source>
</evidence>
<evidence type="ECO:0000256" key="23">
    <source>
        <dbReference type="SAM" id="Phobius"/>
    </source>
</evidence>
<dbReference type="Gene3D" id="1.10.760.10">
    <property type="entry name" value="Cytochrome c-like domain"/>
    <property type="match status" value="1"/>
</dbReference>
<evidence type="ECO:0000256" key="13">
    <source>
        <dbReference type="ARBA" id="ARBA00023128"/>
    </source>
</evidence>
<dbReference type="RefSeq" id="XP_033165039.1">
    <property type="nucleotide sequence ID" value="XM_033309148.1"/>
</dbReference>
<dbReference type="SUPFAM" id="SSF81496">
    <property type="entry name" value="Cytochrome c1 subunit of cytochrome bc1 complex (Ubiquinol-cytochrome c reductase), transmembrane anchor"/>
    <property type="match status" value="1"/>
</dbReference>
<keyword evidence="13" id="KW-0496">Mitochondrion</keyword>
<comment type="subcellular location">
    <subcellularLocation>
        <location evidence="2">Mitochondrion inner membrane</location>
    </subcellularLocation>
</comment>
<keyword evidence="12 21" id="KW-0408">Iron</keyword>
<feature type="binding site" description="covalent" evidence="21">
    <location>
        <position position="228"/>
    </location>
    <ligand>
        <name>heme c</name>
        <dbReference type="ChEBI" id="CHEBI:61717"/>
    </ligand>
</feature>
<evidence type="ECO:0000256" key="16">
    <source>
        <dbReference type="ARBA" id="ARBA00041262"/>
    </source>
</evidence>
<dbReference type="AlphaFoldDB" id="A0A6P8KLR8"/>
<reference evidence="25 26" key="1">
    <citation type="submission" date="2025-04" db="UniProtKB">
        <authorList>
            <consortium name="RefSeq"/>
        </authorList>
    </citation>
    <scope>IDENTIFICATION</scope>
    <source>
        <strain evidence="25 26">Mau12</strain>
        <tissue evidence="25 26">Whole Body</tissue>
    </source>
</reference>
<dbReference type="FunFam" id="1.10.760.10:FF:000002">
    <property type="entry name" value="Cytochrome c1, heme protein"/>
    <property type="match status" value="1"/>
</dbReference>
<keyword evidence="8 21" id="KW-0479">Metal-binding</keyword>
<gene>
    <name evidence="25 26" type="primary">LOC117144125</name>
</gene>
<dbReference type="GO" id="GO:0020037">
    <property type="term" value="F:heme binding"/>
    <property type="evidence" value="ECO:0007669"/>
    <property type="project" value="InterPro"/>
</dbReference>
<keyword evidence="22" id="KW-0175">Coiled coil</keyword>
<dbReference type="SUPFAM" id="SSF46626">
    <property type="entry name" value="Cytochrome c"/>
    <property type="match status" value="1"/>
</dbReference>
<keyword evidence="5 21" id="KW-0349">Heme</keyword>
<dbReference type="InterPro" id="IPR021157">
    <property type="entry name" value="Cyt_c1_TM_anchor_C"/>
</dbReference>
<evidence type="ECO:0000256" key="6">
    <source>
        <dbReference type="ARBA" id="ARBA00022660"/>
    </source>
</evidence>
<evidence type="ECO:0000313" key="24">
    <source>
        <dbReference type="Proteomes" id="UP000515162"/>
    </source>
</evidence>
<dbReference type="Proteomes" id="UP000515162">
    <property type="component" value="Chromosome 3R"/>
</dbReference>
<evidence type="ECO:0000256" key="20">
    <source>
        <dbReference type="ARBA" id="ARBA00079825"/>
    </source>
</evidence>
<evidence type="ECO:0000256" key="5">
    <source>
        <dbReference type="ARBA" id="ARBA00022617"/>
    </source>
</evidence>
<comment type="cofactor">
    <cofactor evidence="21">
        <name>heme c</name>
        <dbReference type="ChEBI" id="CHEBI:61717"/>
    </cofactor>
    <text evidence="21">Binds 1 heme c group covalently per subunit.</text>
</comment>
<comment type="function">
    <text evidence="1">Electron carrier protein. The oxidized form of the cytochrome c heme group can accept an electron from the heme group of the cytochrome c1 subunit of cytochrome reductase. Cytochrome c then transfers this electron to the cytochrome oxidase complex, the final protein carrier in the mitochondrial electron-transport chain.</text>
</comment>
<dbReference type="FunFam" id="1.20.5.100:FF:000003">
    <property type="entry name" value="Cytochrome c1, heme protein, mitochondrial"/>
    <property type="match status" value="1"/>
</dbReference>
<feature type="binding site" description="covalent" evidence="21">
    <location>
        <position position="108"/>
    </location>
    <ligand>
        <name>heme c</name>
        <dbReference type="ChEBI" id="CHEBI:61717"/>
    </ligand>
</feature>
<proteinExistence type="inferred from homology"/>
<feature type="coiled-coil region" evidence="22">
    <location>
        <begin position="307"/>
        <end position="342"/>
    </location>
</feature>
<dbReference type="PRINTS" id="PR00603">
    <property type="entry name" value="CYTOCHROMEC1"/>
</dbReference>
<evidence type="ECO:0000256" key="12">
    <source>
        <dbReference type="ARBA" id="ARBA00023004"/>
    </source>
</evidence>
<dbReference type="Pfam" id="PF02167">
    <property type="entry name" value="Cytochrom_C1"/>
    <property type="match status" value="1"/>
</dbReference>
<dbReference type="GO" id="GO:0005743">
    <property type="term" value="C:mitochondrial inner membrane"/>
    <property type="evidence" value="ECO:0007669"/>
    <property type="project" value="UniProtKB-SubCell"/>
</dbReference>
<evidence type="ECO:0000256" key="15">
    <source>
        <dbReference type="ARBA" id="ARBA00040084"/>
    </source>
</evidence>
<feature type="transmembrane region" description="Helical" evidence="23">
    <location>
        <begin position="272"/>
        <end position="291"/>
    </location>
</feature>
<keyword evidence="4" id="KW-0813">Transport</keyword>
<evidence type="ECO:0000256" key="10">
    <source>
        <dbReference type="ARBA" id="ARBA00022982"/>
    </source>
</evidence>
<evidence type="ECO:0000256" key="3">
    <source>
        <dbReference type="ARBA" id="ARBA00006488"/>
    </source>
</evidence>
<dbReference type="GO" id="GO:0046872">
    <property type="term" value="F:metal ion binding"/>
    <property type="evidence" value="ECO:0007669"/>
    <property type="project" value="UniProtKB-KW"/>
</dbReference>
<keyword evidence="9" id="KW-0999">Mitochondrion inner membrane</keyword>
<accession>A0A6P8KLR8</accession>
<dbReference type="Gene3D" id="1.20.5.100">
    <property type="entry name" value="Cytochrome c1, transmembrane anchor, C-terminal"/>
    <property type="match status" value="1"/>
</dbReference>
<evidence type="ECO:0000313" key="26">
    <source>
        <dbReference type="RefSeq" id="XP_033165040.1"/>
    </source>
</evidence>
<evidence type="ECO:0000256" key="22">
    <source>
        <dbReference type="SAM" id="Coils"/>
    </source>
</evidence>
<keyword evidence="10" id="KW-0249">Electron transport</keyword>
<dbReference type="InterPro" id="IPR002326">
    <property type="entry name" value="Cyt_c1"/>
</dbReference>
<evidence type="ECO:0000256" key="4">
    <source>
        <dbReference type="ARBA" id="ARBA00022448"/>
    </source>
</evidence>
<evidence type="ECO:0000256" key="21">
    <source>
        <dbReference type="PIRSR" id="PIRSR602326-1"/>
    </source>
</evidence>
<evidence type="ECO:0000256" key="14">
    <source>
        <dbReference type="ARBA" id="ARBA00023136"/>
    </source>
</evidence>
<evidence type="ECO:0000256" key="17">
    <source>
        <dbReference type="ARBA" id="ARBA00041724"/>
    </source>
</evidence>
<keyword evidence="7 23" id="KW-0812">Transmembrane</keyword>
<evidence type="ECO:0000256" key="9">
    <source>
        <dbReference type="ARBA" id="ARBA00022792"/>
    </source>
</evidence>
<comment type="subunit">
    <text evidence="19">Component of the ubiquinol-cytochrome c oxidoreductase (cytochrome b-c1 complex, complex III, CIII), a multisubunit enzyme composed of 11 subunits. The complex is composed of 3 respiratory subunits cytochrome b, cytochrome c1 and Rieske protein UQCRFS1, 2 core protein subunits UQCRC1/QCR1 and UQCRC2/QCR2, and 6 low-molecular weight protein subunits UQCRH/QCR6, UQCRB/QCR7, UQCRQ/QCR8, UQCR10/QCR9, UQCR11/QCR10 and subunit 9, the cleavage product of Rieske protein UQCRFS1. The complex exists as an obligatory dimer and forms supercomplexes (SCs) in the inner mitochondrial membrane with NADH-ubiquinone oxidoreductase (complex I, CI) and cytochrome c oxidase (complex IV, CIV), resulting in different assemblies (supercomplex SCI(1)III(2)IV(1) and megacomplex MCI(2)III(2)IV(2)). Interacts with FLVCR2; this interaction occurs in the absence of heme and is disrupted upon heme binding.</text>
</comment>
<evidence type="ECO:0000313" key="25">
    <source>
        <dbReference type="RefSeq" id="XP_033165039.1"/>
    </source>
</evidence>
<dbReference type="GO" id="GO:0006122">
    <property type="term" value="P:mitochondrial electron transport, ubiquinol to cytochrome c"/>
    <property type="evidence" value="ECO:0007669"/>
    <property type="project" value="TreeGrafter"/>
</dbReference>
<dbReference type="InterPro" id="IPR036909">
    <property type="entry name" value="Cyt_c-like_dom_sf"/>
</dbReference>
<comment type="similarity">
    <text evidence="3">Belongs to the cytochrome c family.</text>
</comment>
<evidence type="ECO:0000256" key="7">
    <source>
        <dbReference type="ARBA" id="ARBA00022692"/>
    </source>
</evidence>
<evidence type="ECO:0000256" key="18">
    <source>
        <dbReference type="ARBA" id="ARBA00041779"/>
    </source>
</evidence>
<dbReference type="GeneID" id="117144125"/>
<feature type="binding site" description="axial binding residue" evidence="21">
    <location>
        <position position="105"/>
    </location>
    <ligand>
        <name>heme c</name>
        <dbReference type="ChEBI" id="CHEBI:61717"/>
    </ligand>
    <ligandPart>
        <name>Fe</name>
        <dbReference type="ChEBI" id="CHEBI:18248"/>
    </ligandPart>
</feature>
<dbReference type="PANTHER" id="PTHR10266:SF3">
    <property type="entry name" value="CYTOCHROME C1, HEME PROTEIN, MITOCHONDRIAL"/>
    <property type="match status" value="1"/>
</dbReference>
<keyword evidence="14 23" id="KW-0472">Membrane</keyword>
<evidence type="ECO:0000256" key="1">
    <source>
        <dbReference type="ARBA" id="ARBA00002555"/>
    </source>
</evidence>